<feature type="transmembrane region" description="Helical" evidence="7">
    <location>
        <begin position="339"/>
        <end position="364"/>
    </location>
</feature>
<evidence type="ECO:0000313" key="10">
    <source>
        <dbReference type="Proteomes" id="UP001165065"/>
    </source>
</evidence>
<keyword evidence="3 7" id="KW-0812">Transmembrane</keyword>
<dbReference type="Proteomes" id="UP001165065">
    <property type="component" value="Unassembled WGS sequence"/>
</dbReference>
<dbReference type="GO" id="GO:0005794">
    <property type="term" value="C:Golgi apparatus"/>
    <property type="evidence" value="ECO:0007669"/>
    <property type="project" value="TreeGrafter"/>
</dbReference>
<reference evidence="10" key="1">
    <citation type="journal article" date="2023" name="Commun. Biol.">
        <title>Genome analysis of Parmales, the sister group of diatoms, reveals the evolutionary specialization of diatoms from phago-mixotrophs to photoautotrophs.</title>
        <authorList>
            <person name="Ban H."/>
            <person name="Sato S."/>
            <person name="Yoshikawa S."/>
            <person name="Yamada K."/>
            <person name="Nakamura Y."/>
            <person name="Ichinomiya M."/>
            <person name="Sato N."/>
            <person name="Blanc-Mathieu R."/>
            <person name="Endo H."/>
            <person name="Kuwata A."/>
            <person name="Ogata H."/>
        </authorList>
    </citation>
    <scope>NUCLEOTIDE SEQUENCE [LARGE SCALE GENOMIC DNA]</scope>
</reference>
<evidence type="ECO:0000256" key="5">
    <source>
        <dbReference type="ARBA" id="ARBA00023136"/>
    </source>
</evidence>
<dbReference type="EMBL" id="BRYA01001016">
    <property type="protein sequence ID" value="GMI37648.1"/>
    <property type="molecule type" value="Genomic_DNA"/>
</dbReference>
<dbReference type="OrthoDB" id="9909019at2759"/>
<keyword evidence="4 7" id="KW-1133">Transmembrane helix</keyword>
<evidence type="ECO:0000259" key="8">
    <source>
        <dbReference type="Pfam" id="PF01529"/>
    </source>
</evidence>
<accession>A0A9W7G9P7</accession>
<feature type="transmembrane region" description="Helical" evidence="7">
    <location>
        <begin position="211"/>
        <end position="231"/>
    </location>
</feature>
<comment type="similarity">
    <text evidence="7">Belongs to the DHHC palmitoyltransferase family.</text>
</comment>
<name>A0A9W7G9P7_9STRA</name>
<dbReference type="EC" id="2.3.1.225" evidence="7"/>
<keyword evidence="10" id="KW-1185">Reference proteome</keyword>
<organism evidence="9 10">
    <name type="scientific">Triparma columacea</name>
    <dbReference type="NCBI Taxonomy" id="722753"/>
    <lineage>
        <taxon>Eukaryota</taxon>
        <taxon>Sar</taxon>
        <taxon>Stramenopiles</taxon>
        <taxon>Ochrophyta</taxon>
        <taxon>Bolidophyceae</taxon>
        <taxon>Parmales</taxon>
        <taxon>Triparmaceae</taxon>
        <taxon>Triparma</taxon>
    </lineage>
</organism>
<dbReference type="GO" id="GO:0019706">
    <property type="term" value="F:protein-cysteine S-palmitoyltransferase activity"/>
    <property type="evidence" value="ECO:0007669"/>
    <property type="project" value="UniProtKB-EC"/>
</dbReference>
<gene>
    <name evidence="9" type="ORF">TrCOL_g8539</name>
</gene>
<dbReference type="InterPro" id="IPR001594">
    <property type="entry name" value="Palmitoyltrfase_DHHC"/>
</dbReference>
<dbReference type="PANTHER" id="PTHR22883">
    <property type="entry name" value="ZINC FINGER DHHC DOMAIN CONTAINING PROTEIN"/>
    <property type="match status" value="1"/>
</dbReference>
<dbReference type="GO" id="GO:0006612">
    <property type="term" value="P:protein targeting to membrane"/>
    <property type="evidence" value="ECO:0007669"/>
    <property type="project" value="TreeGrafter"/>
</dbReference>
<keyword evidence="2 7" id="KW-0808">Transferase</keyword>
<keyword evidence="5 7" id="KW-0472">Membrane</keyword>
<dbReference type="InterPro" id="IPR039859">
    <property type="entry name" value="PFA4/ZDH16/20/ERF2-like"/>
</dbReference>
<evidence type="ECO:0000313" key="9">
    <source>
        <dbReference type="EMBL" id="GMI37648.1"/>
    </source>
</evidence>
<dbReference type="GO" id="GO:0016020">
    <property type="term" value="C:membrane"/>
    <property type="evidence" value="ECO:0007669"/>
    <property type="project" value="UniProtKB-SubCell"/>
</dbReference>
<comment type="catalytic activity">
    <reaction evidence="7">
        <text>L-cysteinyl-[protein] + hexadecanoyl-CoA = S-hexadecanoyl-L-cysteinyl-[protein] + CoA</text>
        <dbReference type="Rhea" id="RHEA:36683"/>
        <dbReference type="Rhea" id="RHEA-COMP:10131"/>
        <dbReference type="Rhea" id="RHEA-COMP:11032"/>
        <dbReference type="ChEBI" id="CHEBI:29950"/>
        <dbReference type="ChEBI" id="CHEBI:57287"/>
        <dbReference type="ChEBI" id="CHEBI:57379"/>
        <dbReference type="ChEBI" id="CHEBI:74151"/>
        <dbReference type="EC" id="2.3.1.225"/>
    </reaction>
</comment>
<sequence>MATASSSSVMDMVLVAEQRKRNTPLWKLRKAWGRRPVELERDLVRWLFLLPGNAYKVQSVEVNRGKTVKILAIWVMLTLLSFLAVPPFYMATVVSGWYSWWMFRMRWIVMYSDPGMLLRNPPDRAIRCSVAVDSSNAKKIVKLRDLGGEYSWVNGGGGDAELKFCQTCAIYRPPETHHCRWCDMCINIHDHHCEWLGCCIGVKNRRDFIALLLWCVLWFMWLMGVGVGGIVREAGERVGEGGGAREEKKDKTVDGTTMMLTKSILIPAIILLIVASASKVIGIPFFAALRERRQNEKNIRARMEGLEGLRGTVAPQQLGVAEVFALVLRGRAMASAREGLCYTISSGLQKFFVGAIVLYLFIIAGREMEGGGDEGGVVLVAVNWVLLVLAVPLLLFGIVFTGGTIRTFMNGETSRGVVKRKRASFERRAKRDRLRGHGAGFVKLSTEEEEEEEGWVGAVGESKVGREGAEEKRQGIGAFQFLRFIVNPNKTGFLPNEGEERHVSFERLCGTLPKEVDVVDMTGLECIANCYRWKEEGAEENAAMAHFEIGEKEEEDTQQGGHSVGVNNVIIGIVDV</sequence>
<dbReference type="GO" id="GO:0005783">
    <property type="term" value="C:endoplasmic reticulum"/>
    <property type="evidence" value="ECO:0007669"/>
    <property type="project" value="TreeGrafter"/>
</dbReference>
<evidence type="ECO:0000256" key="6">
    <source>
        <dbReference type="ARBA" id="ARBA00023315"/>
    </source>
</evidence>
<evidence type="ECO:0000256" key="2">
    <source>
        <dbReference type="ARBA" id="ARBA00022679"/>
    </source>
</evidence>
<dbReference type="AlphaFoldDB" id="A0A9W7G9P7"/>
<feature type="domain" description="Palmitoyltransferase DHHC" evidence="8">
    <location>
        <begin position="161"/>
        <end position="265"/>
    </location>
</feature>
<protein>
    <recommendedName>
        <fullName evidence="7">Palmitoyltransferase</fullName>
        <ecNumber evidence="7">2.3.1.225</ecNumber>
    </recommendedName>
</protein>
<keyword evidence="6 7" id="KW-0012">Acyltransferase</keyword>
<evidence type="ECO:0000256" key="7">
    <source>
        <dbReference type="RuleBase" id="RU079119"/>
    </source>
</evidence>
<feature type="transmembrane region" description="Helical" evidence="7">
    <location>
        <begin position="376"/>
        <end position="400"/>
    </location>
</feature>
<evidence type="ECO:0000256" key="4">
    <source>
        <dbReference type="ARBA" id="ARBA00022989"/>
    </source>
</evidence>
<comment type="caution">
    <text evidence="9">The sequence shown here is derived from an EMBL/GenBank/DDBJ whole genome shotgun (WGS) entry which is preliminary data.</text>
</comment>
<feature type="transmembrane region" description="Helical" evidence="7">
    <location>
        <begin position="71"/>
        <end position="100"/>
    </location>
</feature>
<proteinExistence type="inferred from homology"/>
<feature type="transmembrane region" description="Helical" evidence="7">
    <location>
        <begin position="264"/>
        <end position="289"/>
    </location>
</feature>
<dbReference type="Pfam" id="PF01529">
    <property type="entry name" value="DHHC"/>
    <property type="match status" value="1"/>
</dbReference>
<comment type="subcellular location">
    <subcellularLocation>
        <location evidence="1">Membrane</location>
        <topology evidence="1">Multi-pass membrane protein</topology>
    </subcellularLocation>
</comment>
<comment type="domain">
    <text evidence="7">The DHHC domain is required for palmitoyltransferase activity.</text>
</comment>
<evidence type="ECO:0000256" key="1">
    <source>
        <dbReference type="ARBA" id="ARBA00004141"/>
    </source>
</evidence>
<evidence type="ECO:0000256" key="3">
    <source>
        <dbReference type="ARBA" id="ARBA00022692"/>
    </source>
</evidence>
<dbReference type="PROSITE" id="PS50216">
    <property type="entry name" value="DHHC"/>
    <property type="match status" value="1"/>
</dbReference>